<reference evidence="1" key="1">
    <citation type="submission" date="2021-04" db="EMBL/GenBank/DDBJ databases">
        <title>Genome based classification of Actinospica acidithermotolerans sp. nov., an actinobacterium isolated from an Indonesian hot spring.</title>
        <authorList>
            <person name="Kusuma A.B."/>
            <person name="Putra K.E."/>
            <person name="Nafisah S."/>
            <person name="Loh J."/>
            <person name="Nouioui I."/>
            <person name="Goodfellow M."/>
        </authorList>
    </citation>
    <scope>NUCLEOTIDE SEQUENCE</scope>
    <source>
        <strain evidence="1">MGRD01-02</strain>
    </source>
</reference>
<sequence length="102" mass="10817">MLVVQGGPTTAVVRGREGESVVLLSGELPAELTDESLAPVLDLAAAVLDDAEMQLFLRCLDRLRAGDTTRTRRVEVDGAVLTVHSHAADVPQQRAAAVIELC</sequence>
<dbReference type="RefSeq" id="WP_212515877.1">
    <property type="nucleotide sequence ID" value="NZ_JAGSOH010000001.1"/>
</dbReference>
<dbReference type="EMBL" id="JAGSOH010000001">
    <property type="protein sequence ID" value="MBR7824722.1"/>
    <property type="molecule type" value="Genomic_DNA"/>
</dbReference>
<comment type="caution">
    <text evidence="1">The sequence shown here is derived from an EMBL/GenBank/DDBJ whole genome shotgun (WGS) entry which is preliminary data.</text>
</comment>
<organism evidence="1 2">
    <name type="scientific">Actinospica acidithermotolerans</name>
    <dbReference type="NCBI Taxonomy" id="2828514"/>
    <lineage>
        <taxon>Bacteria</taxon>
        <taxon>Bacillati</taxon>
        <taxon>Actinomycetota</taxon>
        <taxon>Actinomycetes</taxon>
        <taxon>Catenulisporales</taxon>
        <taxon>Actinospicaceae</taxon>
        <taxon>Actinospica</taxon>
    </lineage>
</organism>
<evidence type="ECO:0000313" key="1">
    <source>
        <dbReference type="EMBL" id="MBR7824722.1"/>
    </source>
</evidence>
<evidence type="ECO:0000313" key="2">
    <source>
        <dbReference type="Proteomes" id="UP000676325"/>
    </source>
</evidence>
<keyword evidence="2" id="KW-1185">Reference proteome</keyword>
<protein>
    <submittedName>
        <fullName evidence="1">Uncharacterized protein</fullName>
    </submittedName>
</protein>
<dbReference type="Proteomes" id="UP000676325">
    <property type="component" value="Unassembled WGS sequence"/>
</dbReference>
<name>A0A941E6K5_9ACTN</name>
<gene>
    <name evidence="1" type="ORF">KDK95_00255</name>
</gene>
<proteinExistence type="predicted"/>
<dbReference type="AlphaFoldDB" id="A0A941E6K5"/>
<accession>A0A941E6K5</accession>